<evidence type="ECO:0000259" key="1">
    <source>
        <dbReference type="Pfam" id="PF06985"/>
    </source>
</evidence>
<dbReference type="AlphaFoldDB" id="A0A6S6W5C0"/>
<dbReference type="EMBL" id="HG992982">
    <property type="protein sequence ID" value="CAE7185645.1"/>
    <property type="molecule type" value="Genomic_DNA"/>
</dbReference>
<dbReference type="InterPro" id="IPR010730">
    <property type="entry name" value="HET"/>
</dbReference>
<evidence type="ECO:0000313" key="4">
    <source>
        <dbReference type="Proteomes" id="UP000472372"/>
    </source>
</evidence>
<evidence type="ECO:0000259" key="2">
    <source>
        <dbReference type="Pfam" id="PF26640"/>
    </source>
</evidence>
<evidence type="ECO:0000313" key="3">
    <source>
        <dbReference type="EMBL" id="CAE7185645.1"/>
    </source>
</evidence>
<dbReference type="Pfam" id="PF06985">
    <property type="entry name" value="HET"/>
    <property type="match status" value="1"/>
</dbReference>
<accession>A0A6S6W5C0</accession>
<dbReference type="PANTHER" id="PTHR10622">
    <property type="entry name" value="HET DOMAIN-CONTAINING PROTEIN"/>
    <property type="match status" value="1"/>
</dbReference>
<dbReference type="Proteomes" id="UP000472372">
    <property type="component" value="Chromosome 6"/>
</dbReference>
<feature type="domain" description="DUF8212" evidence="2">
    <location>
        <begin position="219"/>
        <end position="245"/>
    </location>
</feature>
<organism evidence="3 4">
    <name type="scientific">Pyrenophora teres f. teres</name>
    <dbReference type="NCBI Taxonomy" id="97479"/>
    <lineage>
        <taxon>Eukaryota</taxon>
        <taxon>Fungi</taxon>
        <taxon>Dikarya</taxon>
        <taxon>Ascomycota</taxon>
        <taxon>Pezizomycotina</taxon>
        <taxon>Dothideomycetes</taxon>
        <taxon>Pleosporomycetidae</taxon>
        <taxon>Pleosporales</taxon>
        <taxon>Pleosporineae</taxon>
        <taxon>Pleosporaceae</taxon>
        <taxon>Pyrenophora</taxon>
    </lineage>
</organism>
<name>A0A6S6W5C0_9PLEO</name>
<proteinExistence type="predicted"/>
<reference evidence="3" key="1">
    <citation type="submission" date="2021-02" db="EMBL/GenBank/DDBJ databases">
        <authorList>
            <person name="Syme A R."/>
            <person name="Syme A R."/>
            <person name="Moolhuijzen P."/>
        </authorList>
    </citation>
    <scope>NUCLEOTIDE SEQUENCE</scope>
    <source>
        <strain evidence="3">W1-1</strain>
    </source>
</reference>
<gene>
    <name evidence="3" type="ORF">PTTW11_06838</name>
</gene>
<dbReference type="InterPro" id="IPR058525">
    <property type="entry name" value="DUF8212"/>
</dbReference>
<dbReference type="PANTHER" id="PTHR10622:SF12">
    <property type="entry name" value="HET DOMAIN-CONTAINING PROTEIN"/>
    <property type="match status" value="1"/>
</dbReference>
<protein>
    <submittedName>
        <fullName evidence="3">HET-domain-containing protein</fullName>
    </submittedName>
</protein>
<feature type="domain" description="Heterokaryon incompatibility" evidence="1">
    <location>
        <begin position="22"/>
        <end position="108"/>
    </location>
</feature>
<dbReference type="Pfam" id="PF26640">
    <property type="entry name" value="DUF8212"/>
    <property type="match status" value="1"/>
</dbReference>
<sequence length="562" mass="63841">MRLLNVNTEGFEEFIGQVIPRYAILSHTWEEEEVSYQDYISGFYKHKKGYEKIKKTIDLANQSALQYAWIDTCCIDKSSSAELTEAINSMYQWYHRSALCYVYLSDLELSADFGVHLSTCRWFSRGWTLQELIAPRTVWFYNSQWRTIGSKRSLEAELSRITRIPADILSNKSPISSALVAHKMSWAAGRQTTRVEDEAYCLLGIFNVNMPLLYGEGDKAFRRLQEEIIKSSVDPSIFAWTALPTPVDNVGPGFQDHCGILARSPAAFISAGLLFSSNAGQPPKEFTVTNKGLKTGSLLLYNGPWGSWTGCYYILPLSCSKEKRRVVGVQLQMISQNTFVRKSPFDLFKYETEYTRSETSDCYILIGNPPVATTTSRWAKKLWTPIPIDVFRGSVLEITLSEELHPGQRWGCFDEENSIFLAHRGMMTDCAGMSINFRMMDSSGCSTVPFECIIYIYARTLGLERMSYTIVDSRNHQEAIREIGAAFTQWTDQLTLRGLLQRLGIPQCHGAVFEIPGLEGHRAYIYLVPGKVNHEVLVKCDVLRVEDVPSIERIVNWTISYN</sequence>